<feature type="transmembrane region" description="Helical" evidence="6">
    <location>
        <begin position="105"/>
        <end position="131"/>
    </location>
</feature>
<feature type="transmembrane region" description="Helical" evidence="6">
    <location>
        <begin position="283"/>
        <end position="301"/>
    </location>
</feature>
<proteinExistence type="predicted"/>
<reference evidence="7 8" key="1">
    <citation type="submission" date="2020-08" db="EMBL/GenBank/DDBJ databases">
        <title>Genome public.</title>
        <authorList>
            <person name="Liu C."/>
            <person name="Sun Q."/>
        </authorList>
    </citation>
    <scope>NUCLEOTIDE SEQUENCE [LARGE SCALE GENOMIC DNA]</scope>
    <source>
        <strain evidence="7 8">New-7</strain>
    </source>
</reference>
<evidence type="ECO:0000313" key="7">
    <source>
        <dbReference type="EMBL" id="MBC5616479.1"/>
    </source>
</evidence>
<keyword evidence="4 6" id="KW-1133">Transmembrane helix</keyword>
<name>A0ABR7CLE0_9BACT</name>
<evidence type="ECO:0000256" key="4">
    <source>
        <dbReference type="ARBA" id="ARBA00022989"/>
    </source>
</evidence>
<dbReference type="PANTHER" id="PTHR33529:SF8">
    <property type="entry name" value="PERMEASE, YJGP_YJGQ FAMILY"/>
    <property type="match status" value="1"/>
</dbReference>
<comment type="caution">
    <text evidence="7">The sequence shown here is derived from an EMBL/GenBank/DDBJ whole genome shotgun (WGS) entry which is preliminary data.</text>
</comment>
<feature type="transmembrane region" description="Helical" evidence="6">
    <location>
        <begin position="337"/>
        <end position="359"/>
    </location>
</feature>
<evidence type="ECO:0000256" key="2">
    <source>
        <dbReference type="ARBA" id="ARBA00022475"/>
    </source>
</evidence>
<dbReference type="EMBL" id="JACOOK010000002">
    <property type="protein sequence ID" value="MBC5616479.1"/>
    <property type="molecule type" value="Genomic_DNA"/>
</dbReference>
<dbReference type="PANTHER" id="PTHR33529">
    <property type="entry name" value="SLR0882 PROTEIN-RELATED"/>
    <property type="match status" value="1"/>
</dbReference>
<gene>
    <name evidence="7" type="ORF">H8S08_05510</name>
</gene>
<feature type="transmembrane region" description="Helical" evidence="6">
    <location>
        <begin position="21"/>
        <end position="38"/>
    </location>
</feature>
<feature type="transmembrane region" description="Helical" evidence="6">
    <location>
        <begin position="308"/>
        <end position="325"/>
    </location>
</feature>
<dbReference type="Pfam" id="PF03739">
    <property type="entry name" value="LptF_LptG"/>
    <property type="match status" value="1"/>
</dbReference>
<comment type="subcellular location">
    <subcellularLocation>
        <location evidence="1">Cell membrane</location>
        <topology evidence="1">Multi-pass membrane protein</topology>
    </subcellularLocation>
</comment>
<feature type="transmembrane region" description="Helical" evidence="6">
    <location>
        <begin position="58"/>
        <end position="84"/>
    </location>
</feature>
<evidence type="ECO:0000256" key="1">
    <source>
        <dbReference type="ARBA" id="ARBA00004651"/>
    </source>
</evidence>
<evidence type="ECO:0000313" key="8">
    <source>
        <dbReference type="Proteomes" id="UP000636891"/>
    </source>
</evidence>
<sequence length="364" mass="41256">MKFPGIKIIDRYIIRKFLGTYFFAIALIIVVVVIFDAAEKIDDFIELKAPLSKIVLQYYLNFIPFFINQFSGLFTFIAVIFFTSKLAYQTEIIAILSAGISFRRLMWPYILSAGAITLLSLVLNLVVIPAANGERLKFELNYIKNIKGAKYDPHIYRQIEPGTFAYIRDYTEQTRTAAFFVLETYENGTIVSSLEAANAKFDPETGRWSAPKSVYRKFEDDKEIFNNTQALDTLINLNTSELGRVEELVKTMDIVTLGHFIQQQRAKGSDMIARFEVERHNRFAFPASTFILTIIGVSLSSRKVRGGTGLHIGIGIVLAFSFILFSKFGEEFAKGGLLPPGIAVWIPNIIYSFIAFYLYKKAPK</sequence>
<dbReference type="RefSeq" id="WP_055203148.1">
    <property type="nucleotide sequence ID" value="NZ_JACOOK010000002.1"/>
</dbReference>
<keyword evidence="5 6" id="KW-0472">Membrane</keyword>
<keyword evidence="8" id="KW-1185">Reference proteome</keyword>
<dbReference type="Proteomes" id="UP000636891">
    <property type="component" value="Unassembled WGS sequence"/>
</dbReference>
<organism evidence="7 8">
    <name type="scientific">Alistipes hominis</name>
    <dbReference type="NCBI Taxonomy" id="2763015"/>
    <lineage>
        <taxon>Bacteria</taxon>
        <taxon>Pseudomonadati</taxon>
        <taxon>Bacteroidota</taxon>
        <taxon>Bacteroidia</taxon>
        <taxon>Bacteroidales</taxon>
        <taxon>Rikenellaceae</taxon>
        <taxon>Alistipes</taxon>
    </lineage>
</organism>
<protein>
    <submittedName>
        <fullName evidence="7">LptF/LptG family permease</fullName>
    </submittedName>
</protein>
<dbReference type="InterPro" id="IPR005495">
    <property type="entry name" value="LptG/LptF_permease"/>
</dbReference>
<evidence type="ECO:0000256" key="3">
    <source>
        <dbReference type="ARBA" id="ARBA00022692"/>
    </source>
</evidence>
<evidence type="ECO:0000256" key="6">
    <source>
        <dbReference type="SAM" id="Phobius"/>
    </source>
</evidence>
<evidence type="ECO:0000256" key="5">
    <source>
        <dbReference type="ARBA" id="ARBA00023136"/>
    </source>
</evidence>
<keyword evidence="2" id="KW-1003">Cell membrane</keyword>
<keyword evidence="3 6" id="KW-0812">Transmembrane</keyword>
<accession>A0ABR7CLE0</accession>